<proteinExistence type="predicted"/>
<name>A0A8H4QVJ9_9AGAR</name>
<evidence type="ECO:0000256" key="1">
    <source>
        <dbReference type="SAM" id="MobiDB-lite"/>
    </source>
</evidence>
<reference evidence="2 3" key="1">
    <citation type="submission" date="2019-12" db="EMBL/GenBank/DDBJ databases">
        <authorList>
            <person name="Floudas D."/>
            <person name="Bentzer J."/>
            <person name="Ahren D."/>
            <person name="Johansson T."/>
            <person name="Persson P."/>
            <person name="Tunlid A."/>
        </authorList>
    </citation>
    <scope>NUCLEOTIDE SEQUENCE [LARGE SCALE GENOMIC DNA]</scope>
    <source>
        <strain evidence="2 3">CBS 102.39</strain>
    </source>
</reference>
<protein>
    <submittedName>
        <fullName evidence="2">Uncharacterized protein</fullName>
    </submittedName>
</protein>
<keyword evidence="3" id="KW-1185">Reference proteome</keyword>
<feature type="compositionally biased region" description="Basic and acidic residues" evidence="1">
    <location>
        <begin position="176"/>
        <end position="188"/>
    </location>
</feature>
<feature type="region of interest" description="Disordered" evidence="1">
    <location>
        <begin position="166"/>
        <end position="188"/>
    </location>
</feature>
<dbReference type="Proteomes" id="UP000521872">
    <property type="component" value="Unassembled WGS sequence"/>
</dbReference>
<dbReference type="EMBL" id="JAACJL010000018">
    <property type="protein sequence ID" value="KAF4618320.1"/>
    <property type="molecule type" value="Genomic_DNA"/>
</dbReference>
<dbReference type="AlphaFoldDB" id="A0A8H4QVJ9"/>
<evidence type="ECO:0000313" key="2">
    <source>
        <dbReference type="EMBL" id="KAF4618320.1"/>
    </source>
</evidence>
<evidence type="ECO:0000313" key="3">
    <source>
        <dbReference type="Proteomes" id="UP000521872"/>
    </source>
</evidence>
<comment type="caution">
    <text evidence="2">The sequence shown here is derived from an EMBL/GenBank/DDBJ whole genome shotgun (WGS) entry which is preliminary data.</text>
</comment>
<sequence>MSDETPDISAIHEQTCSIFDKLYTAKGHPDNLDDSFSEEYFGLIRETCPKNIAEEPFIAYLGIPMPGQIGVGIPKPGRLSEVAFPPYKDAFKVMSSYKGAQVESFKGTFYRRGPCTGMASYRMTIRKRGLGSIVGHNQTYTILITIFNANSCVQCIGTTTVWEPEQPESGDGMWVKLDESGTKKLPEM</sequence>
<organism evidence="2 3">
    <name type="scientific">Agrocybe pediades</name>
    <dbReference type="NCBI Taxonomy" id="84607"/>
    <lineage>
        <taxon>Eukaryota</taxon>
        <taxon>Fungi</taxon>
        <taxon>Dikarya</taxon>
        <taxon>Basidiomycota</taxon>
        <taxon>Agaricomycotina</taxon>
        <taxon>Agaricomycetes</taxon>
        <taxon>Agaricomycetidae</taxon>
        <taxon>Agaricales</taxon>
        <taxon>Agaricineae</taxon>
        <taxon>Strophariaceae</taxon>
        <taxon>Agrocybe</taxon>
    </lineage>
</organism>
<accession>A0A8H4QVJ9</accession>
<gene>
    <name evidence="2" type="ORF">D9613_011561</name>
</gene>